<keyword evidence="1" id="KW-1133">Transmembrane helix</keyword>
<dbReference type="VEuPathDB" id="MicrosporidiaDB:H312_02500"/>
<keyword evidence="3" id="KW-1185">Reference proteome</keyword>
<keyword evidence="1" id="KW-0472">Membrane</keyword>
<feature type="transmembrane region" description="Helical" evidence="1">
    <location>
        <begin position="181"/>
        <end position="203"/>
    </location>
</feature>
<evidence type="ECO:0000313" key="2">
    <source>
        <dbReference type="EMBL" id="KCZ80096.1"/>
    </source>
</evidence>
<organism evidence="2 3">
    <name type="scientific">Anncaliia algerae PRA339</name>
    <dbReference type="NCBI Taxonomy" id="1288291"/>
    <lineage>
        <taxon>Eukaryota</taxon>
        <taxon>Fungi</taxon>
        <taxon>Fungi incertae sedis</taxon>
        <taxon>Microsporidia</taxon>
        <taxon>Tubulinosematoidea</taxon>
        <taxon>Tubulinosematidae</taxon>
        <taxon>Anncaliia</taxon>
    </lineage>
</organism>
<evidence type="ECO:0000313" key="3">
    <source>
        <dbReference type="Proteomes" id="UP000030655"/>
    </source>
</evidence>
<reference evidence="3" key="1">
    <citation type="submission" date="2013-02" db="EMBL/GenBank/DDBJ databases">
        <authorList>
            <consortium name="The Broad Institute Genome Sequencing Platform"/>
            <person name="Cuomo C."/>
            <person name="Becnel J."/>
            <person name="Sanscrainte N."/>
            <person name="Walker B."/>
            <person name="Young S.K."/>
            <person name="Zeng Q."/>
            <person name="Gargeya S."/>
            <person name="Fitzgerald M."/>
            <person name="Haas B."/>
            <person name="Abouelleil A."/>
            <person name="Alvarado L."/>
            <person name="Arachchi H.M."/>
            <person name="Berlin A.M."/>
            <person name="Chapman S.B."/>
            <person name="Dewar J."/>
            <person name="Goldberg J."/>
            <person name="Griggs A."/>
            <person name="Gujja S."/>
            <person name="Hansen M."/>
            <person name="Howarth C."/>
            <person name="Imamovic A."/>
            <person name="Larimer J."/>
            <person name="McCowan C."/>
            <person name="Murphy C."/>
            <person name="Neiman D."/>
            <person name="Pearson M."/>
            <person name="Priest M."/>
            <person name="Roberts A."/>
            <person name="Saif S."/>
            <person name="Shea T."/>
            <person name="Sisk P."/>
            <person name="Sykes S."/>
            <person name="Wortman J."/>
            <person name="Nusbaum C."/>
            <person name="Birren B."/>
        </authorList>
    </citation>
    <scope>NUCLEOTIDE SEQUENCE [LARGE SCALE GENOMIC DNA]</scope>
    <source>
        <strain evidence="3">PRA339</strain>
    </source>
</reference>
<reference evidence="2 3" key="2">
    <citation type="submission" date="2014-03" db="EMBL/GenBank/DDBJ databases">
        <title>The Genome Sequence of Anncaliia algerae insect isolate PRA339.</title>
        <authorList>
            <consortium name="The Broad Institute Genome Sequencing Platform"/>
            <consortium name="The Broad Institute Genome Sequencing Center for Infectious Disease"/>
            <person name="Cuomo C."/>
            <person name="Becnel J."/>
            <person name="Sanscrainte N."/>
            <person name="Walker B."/>
            <person name="Young S.K."/>
            <person name="Zeng Q."/>
            <person name="Gargeya S."/>
            <person name="Fitzgerald M."/>
            <person name="Haas B."/>
            <person name="Abouelleil A."/>
            <person name="Alvarado L."/>
            <person name="Arachchi H.M."/>
            <person name="Berlin A.M."/>
            <person name="Chapman S.B."/>
            <person name="Dewar J."/>
            <person name="Goldberg J."/>
            <person name="Griggs A."/>
            <person name="Gujja S."/>
            <person name="Hansen M."/>
            <person name="Howarth C."/>
            <person name="Imamovic A."/>
            <person name="Larimer J."/>
            <person name="McCowan C."/>
            <person name="Murphy C."/>
            <person name="Neiman D."/>
            <person name="Pearson M."/>
            <person name="Priest M."/>
            <person name="Roberts A."/>
            <person name="Saif S."/>
            <person name="Shea T."/>
            <person name="Sisk P."/>
            <person name="Sykes S."/>
            <person name="Wortman J."/>
            <person name="Nusbaum C."/>
            <person name="Birren B."/>
        </authorList>
    </citation>
    <scope>NUCLEOTIDE SEQUENCE [LARGE SCALE GENOMIC DNA]</scope>
    <source>
        <strain evidence="2 3">PRA339</strain>
    </source>
</reference>
<feature type="transmembrane region" description="Helical" evidence="1">
    <location>
        <begin position="143"/>
        <end position="169"/>
    </location>
</feature>
<gene>
    <name evidence="2" type="ORF">H312_02500</name>
</gene>
<dbReference type="EMBL" id="KK365204">
    <property type="protein sequence ID" value="KCZ80096.1"/>
    <property type="molecule type" value="Genomic_DNA"/>
</dbReference>
<dbReference type="AlphaFoldDB" id="A0A059EZH1"/>
<dbReference type="OrthoDB" id="10329060at2759"/>
<feature type="transmembrane region" description="Helical" evidence="1">
    <location>
        <begin position="101"/>
        <end position="123"/>
    </location>
</feature>
<keyword evidence="1" id="KW-0812">Transmembrane</keyword>
<protein>
    <submittedName>
        <fullName evidence="2">Uncharacterized protein</fullName>
    </submittedName>
</protein>
<feature type="transmembrane region" description="Helical" evidence="1">
    <location>
        <begin position="242"/>
        <end position="259"/>
    </location>
</feature>
<dbReference type="Proteomes" id="UP000030655">
    <property type="component" value="Unassembled WGS sequence"/>
</dbReference>
<feature type="transmembrane region" description="Helical" evidence="1">
    <location>
        <begin position="73"/>
        <end position="94"/>
    </location>
</feature>
<proteinExistence type="predicted"/>
<feature type="transmembrane region" description="Helical" evidence="1">
    <location>
        <begin position="209"/>
        <end position="230"/>
    </location>
</feature>
<sequence>MRTTEFKENEILIENQLNQIEPKENKFKKKLKYFTQHITKKFEFIKMIIIFMFNLFISVTSVFLMINLGDSKFVSIGITIMLIDSIVFLLYPFVKFLSIYILWYIFFFFGSVFRIYFFLRFIFLGNYVTFFYKNYISQEIYKIITIEFFVFNVICVTFHHIFIIISNYLCFSLESILNNQIISCVKMINLIFLILIMIFHIIYNSLDDYNLILGVVLYSFVIFLQYFYLIGSKNCRRLIESFFVLSSSLYFTINYGIYICTTCDYNNNYGEFANNTMFLLVNNTIYGDCQNTIQEFSIGLIEKYKTYFLNLIGINSALNI</sequence>
<feature type="transmembrane region" description="Helical" evidence="1">
    <location>
        <begin position="44"/>
        <end position="67"/>
    </location>
</feature>
<accession>A0A059EZH1</accession>
<name>A0A059EZH1_9MICR</name>
<evidence type="ECO:0000256" key="1">
    <source>
        <dbReference type="SAM" id="Phobius"/>
    </source>
</evidence>
<dbReference type="HOGENOM" id="CLU_868695_0_0_1"/>